<dbReference type="AlphaFoldDB" id="A0AAV0B8B9"/>
<dbReference type="Gene3D" id="3.30.200.20">
    <property type="entry name" value="Phosphorylase Kinase, domain 1"/>
    <property type="match status" value="1"/>
</dbReference>
<evidence type="ECO:0000313" key="12">
    <source>
        <dbReference type="EMBL" id="CAH7680086.1"/>
    </source>
</evidence>
<sequence>MMSNSDFEDLMRSKGGCLIKQGAEAKIYKLTLISSKSFSSTNQNNQSSIIQAQPRTIKSTNISLNSTDLNKTFFSSESYYKNSCLSSKFIKDQVIIKHRFPKTYRNPKLDSQLTKQRLTQESRSLVRAIKSGIRVPNLISVNLKQGWIMMEFINGINLKEFLQNNSSKSIEISNQEFESSSNIESFEKDVLREVGKILSNIHLIDMIHGDLTTSNIMISSKRTNRSNEKIDDKSDEESFKELSIDNFEIVLIDFGLSSSIVNSIVEDKAVDLYVLERAFTSTHSTTKDFKLDFSMMFDVGCSSMLFDEVLESYSKNLTSKDWKLIFDRLKNVRLRGRKRSMVG</sequence>
<dbReference type="GO" id="GO:0005829">
    <property type="term" value="C:cytosol"/>
    <property type="evidence" value="ECO:0007669"/>
    <property type="project" value="TreeGrafter"/>
</dbReference>
<dbReference type="PROSITE" id="PS50011">
    <property type="entry name" value="PROTEIN_KINASE_DOM"/>
    <property type="match status" value="1"/>
</dbReference>
<keyword evidence="5" id="KW-0819">tRNA processing</keyword>
<keyword evidence="8" id="KW-0067">ATP-binding</keyword>
<feature type="domain" description="Protein kinase" evidence="11">
    <location>
        <begin position="27"/>
        <end position="343"/>
    </location>
</feature>
<evidence type="ECO:0000256" key="3">
    <source>
        <dbReference type="ARBA" id="ARBA00022527"/>
    </source>
</evidence>
<dbReference type="InterPro" id="IPR011009">
    <property type="entry name" value="Kinase-like_dom_sf"/>
</dbReference>
<keyword evidence="7 13" id="KW-0418">Kinase</keyword>
<evidence type="ECO:0000256" key="2">
    <source>
        <dbReference type="ARBA" id="ARBA00012513"/>
    </source>
</evidence>
<evidence type="ECO:0000259" key="11">
    <source>
        <dbReference type="PROSITE" id="PS50011"/>
    </source>
</evidence>
<evidence type="ECO:0000256" key="1">
    <source>
        <dbReference type="ARBA" id="ARBA00010630"/>
    </source>
</evidence>
<dbReference type="Proteomes" id="UP001153365">
    <property type="component" value="Unassembled WGS sequence"/>
</dbReference>
<dbReference type="GO" id="GO:0005634">
    <property type="term" value="C:nucleus"/>
    <property type="evidence" value="ECO:0007669"/>
    <property type="project" value="TreeGrafter"/>
</dbReference>
<dbReference type="GO" id="GO:0004674">
    <property type="term" value="F:protein serine/threonine kinase activity"/>
    <property type="evidence" value="ECO:0007669"/>
    <property type="project" value="UniProtKB-KW"/>
</dbReference>
<evidence type="ECO:0000256" key="7">
    <source>
        <dbReference type="ARBA" id="ARBA00022777"/>
    </source>
</evidence>
<comment type="catalytic activity">
    <reaction evidence="9">
        <text>L-threonyl-[protein] + ATP = O-phospho-L-threonyl-[protein] + ADP + H(+)</text>
        <dbReference type="Rhea" id="RHEA:46608"/>
        <dbReference type="Rhea" id="RHEA-COMP:11060"/>
        <dbReference type="Rhea" id="RHEA-COMP:11605"/>
        <dbReference type="ChEBI" id="CHEBI:15378"/>
        <dbReference type="ChEBI" id="CHEBI:30013"/>
        <dbReference type="ChEBI" id="CHEBI:30616"/>
        <dbReference type="ChEBI" id="CHEBI:61977"/>
        <dbReference type="ChEBI" id="CHEBI:456216"/>
        <dbReference type="EC" id="2.7.11.1"/>
    </reaction>
</comment>
<protein>
    <recommendedName>
        <fullName evidence="2">non-specific serine/threonine protein kinase</fullName>
        <ecNumber evidence="2">2.7.11.1</ecNumber>
    </recommendedName>
</protein>
<dbReference type="PANTHER" id="PTHR12209:SF0">
    <property type="entry name" value="EKC_KEOPS COMPLEX SUBUNIT TP53RK"/>
    <property type="match status" value="1"/>
</dbReference>
<reference evidence="13" key="1">
    <citation type="submission" date="2022-06" db="EMBL/GenBank/DDBJ databases">
        <authorList>
            <consortium name="SYNGENTA / RWTH Aachen University"/>
        </authorList>
    </citation>
    <scope>NUCLEOTIDE SEQUENCE</scope>
</reference>
<evidence type="ECO:0000256" key="10">
    <source>
        <dbReference type="ARBA" id="ARBA00048679"/>
    </source>
</evidence>
<accession>A0AAV0B8B9</accession>
<dbReference type="PANTHER" id="PTHR12209">
    <property type="entry name" value="NON-SPECIFIC SERINE/THREONINE PROTEIN KINASE"/>
    <property type="match status" value="1"/>
</dbReference>
<gene>
    <name evidence="12" type="ORF">PPACK8108_LOCUS13315</name>
    <name evidence="13" type="ORF">PPACK8108_LOCUS13476</name>
</gene>
<comment type="caution">
    <text evidence="13">The sequence shown here is derived from an EMBL/GenBank/DDBJ whole genome shotgun (WGS) entry which is preliminary data.</text>
</comment>
<dbReference type="GO" id="GO:0070525">
    <property type="term" value="P:tRNA threonylcarbamoyladenosine metabolic process"/>
    <property type="evidence" value="ECO:0007669"/>
    <property type="project" value="TreeGrafter"/>
</dbReference>
<evidence type="ECO:0000313" key="14">
    <source>
        <dbReference type="Proteomes" id="UP001153365"/>
    </source>
</evidence>
<dbReference type="PROSITE" id="PS00109">
    <property type="entry name" value="PROTEIN_KINASE_TYR"/>
    <property type="match status" value="1"/>
</dbReference>
<dbReference type="InterPro" id="IPR008266">
    <property type="entry name" value="Tyr_kinase_AS"/>
</dbReference>
<organism evidence="13 14">
    <name type="scientific">Phakopsora pachyrhizi</name>
    <name type="common">Asian soybean rust disease fungus</name>
    <dbReference type="NCBI Taxonomy" id="170000"/>
    <lineage>
        <taxon>Eukaryota</taxon>
        <taxon>Fungi</taxon>
        <taxon>Dikarya</taxon>
        <taxon>Basidiomycota</taxon>
        <taxon>Pucciniomycotina</taxon>
        <taxon>Pucciniomycetes</taxon>
        <taxon>Pucciniales</taxon>
        <taxon>Phakopsoraceae</taxon>
        <taxon>Phakopsora</taxon>
    </lineage>
</organism>
<dbReference type="GO" id="GO:0005524">
    <property type="term" value="F:ATP binding"/>
    <property type="evidence" value="ECO:0007669"/>
    <property type="project" value="UniProtKB-KW"/>
</dbReference>
<comment type="similarity">
    <text evidence="1">Belongs to the protein kinase superfamily. BUD32 family.</text>
</comment>
<dbReference type="Pfam" id="PF01163">
    <property type="entry name" value="RIO1"/>
    <property type="match status" value="1"/>
</dbReference>
<keyword evidence="4" id="KW-0808">Transferase</keyword>
<evidence type="ECO:0000256" key="6">
    <source>
        <dbReference type="ARBA" id="ARBA00022741"/>
    </source>
</evidence>
<name>A0AAV0B8B9_PHAPC</name>
<evidence type="ECO:0000313" key="13">
    <source>
        <dbReference type="EMBL" id="CAH7680948.1"/>
    </source>
</evidence>
<evidence type="ECO:0000256" key="9">
    <source>
        <dbReference type="ARBA" id="ARBA00047899"/>
    </source>
</evidence>
<evidence type="ECO:0000256" key="8">
    <source>
        <dbReference type="ARBA" id="ARBA00022840"/>
    </source>
</evidence>
<keyword evidence="14" id="KW-1185">Reference proteome</keyword>
<evidence type="ECO:0000256" key="5">
    <source>
        <dbReference type="ARBA" id="ARBA00022694"/>
    </source>
</evidence>
<comment type="catalytic activity">
    <reaction evidence="10">
        <text>L-seryl-[protein] + ATP = O-phospho-L-seryl-[protein] + ADP + H(+)</text>
        <dbReference type="Rhea" id="RHEA:17989"/>
        <dbReference type="Rhea" id="RHEA-COMP:9863"/>
        <dbReference type="Rhea" id="RHEA-COMP:11604"/>
        <dbReference type="ChEBI" id="CHEBI:15378"/>
        <dbReference type="ChEBI" id="CHEBI:29999"/>
        <dbReference type="ChEBI" id="CHEBI:30616"/>
        <dbReference type="ChEBI" id="CHEBI:83421"/>
        <dbReference type="ChEBI" id="CHEBI:456216"/>
        <dbReference type="EC" id="2.7.11.1"/>
    </reaction>
</comment>
<dbReference type="Gene3D" id="1.10.510.10">
    <property type="entry name" value="Transferase(Phosphotransferase) domain 1"/>
    <property type="match status" value="1"/>
</dbReference>
<dbReference type="InterPro" id="IPR000719">
    <property type="entry name" value="Prot_kinase_dom"/>
</dbReference>
<keyword evidence="6" id="KW-0547">Nucleotide-binding</keyword>
<dbReference type="EC" id="2.7.11.1" evidence="2"/>
<dbReference type="FunFam" id="3.30.200.20:FF:000201">
    <property type="entry name" value="TP53-regulating kinase isoform X1"/>
    <property type="match status" value="1"/>
</dbReference>
<proteinExistence type="inferred from homology"/>
<dbReference type="SUPFAM" id="SSF56112">
    <property type="entry name" value="Protein kinase-like (PK-like)"/>
    <property type="match status" value="1"/>
</dbReference>
<dbReference type="InterPro" id="IPR018934">
    <property type="entry name" value="RIO_dom"/>
</dbReference>
<evidence type="ECO:0000256" key="4">
    <source>
        <dbReference type="ARBA" id="ARBA00022679"/>
    </source>
</evidence>
<dbReference type="EMBL" id="CALTRL010003347">
    <property type="protein sequence ID" value="CAH7680948.1"/>
    <property type="molecule type" value="Genomic_DNA"/>
</dbReference>
<keyword evidence="3" id="KW-0723">Serine/threonine-protein kinase</keyword>
<dbReference type="EMBL" id="CALTRL010003291">
    <property type="protein sequence ID" value="CAH7680086.1"/>
    <property type="molecule type" value="Genomic_DNA"/>
</dbReference>
<dbReference type="GO" id="GO:0008033">
    <property type="term" value="P:tRNA processing"/>
    <property type="evidence" value="ECO:0007669"/>
    <property type="project" value="UniProtKB-KW"/>
</dbReference>
<dbReference type="GO" id="GO:0000408">
    <property type="term" value="C:EKC/KEOPS complex"/>
    <property type="evidence" value="ECO:0007669"/>
    <property type="project" value="UniProtKB-ARBA"/>
</dbReference>